<dbReference type="OrthoDB" id="7355053at2"/>
<dbReference type="PATRIC" id="fig|935700.4.peg.1050"/>
<proteinExistence type="predicted"/>
<dbReference type="EMBL" id="JYFE01000020">
    <property type="protein sequence ID" value="KIT17275.1"/>
    <property type="molecule type" value="Genomic_DNA"/>
</dbReference>
<evidence type="ECO:0000313" key="2">
    <source>
        <dbReference type="EMBL" id="KIT17275.1"/>
    </source>
</evidence>
<dbReference type="STRING" id="935700.jaqu_10060"/>
<keyword evidence="3" id="KW-1185">Reference proteome</keyword>
<dbReference type="Pfam" id="PF11351">
    <property type="entry name" value="GTA_holin_3TM"/>
    <property type="match status" value="1"/>
</dbReference>
<gene>
    <name evidence="2" type="ORF">jaqu_10060</name>
</gene>
<organism evidence="2 3">
    <name type="scientific">Jannaschia aquimarina</name>
    <dbReference type="NCBI Taxonomy" id="935700"/>
    <lineage>
        <taxon>Bacteria</taxon>
        <taxon>Pseudomonadati</taxon>
        <taxon>Pseudomonadota</taxon>
        <taxon>Alphaproteobacteria</taxon>
        <taxon>Rhodobacterales</taxon>
        <taxon>Roseobacteraceae</taxon>
        <taxon>Jannaschia</taxon>
    </lineage>
</organism>
<dbReference type="InterPro" id="IPR021497">
    <property type="entry name" value="GTA_holin_3TM"/>
</dbReference>
<evidence type="ECO:0000313" key="3">
    <source>
        <dbReference type="Proteomes" id="UP000032232"/>
    </source>
</evidence>
<dbReference type="RefSeq" id="WP_052500780.1">
    <property type="nucleotide sequence ID" value="NZ_FZPF01000007.1"/>
</dbReference>
<dbReference type="AlphaFoldDB" id="A0A0D1ENP4"/>
<reference evidence="2 3" key="1">
    <citation type="submission" date="2015-02" db="EMBL/GenBank/DDBJ databases">
        <title>Genome Sequence of Jannaschia aquimarina DSM28248, a member of the Roseobacter clade.</title>
        <authorList>
            <person name="Voget S."/>
            <person name="Daniel R."/>
        </authorList>
    </citation>
    <scope>NUCLEOTIDE SEQUENCE [LARGE SCALE GENOMIC DNA]</scope>
    <source>
        <strain evidence="2 3">GSW-M26</strain>
    </source>
</reference>
<evidence type="ECO:0000256" key="1">
    <source>
        <dbReference type="SAM" id="MobiDB-lite"/>
    </source>
</evidence>
<sequence>MGVLQGVGGLARTAVDAARVFRADATAGQALRHRARQAALGQMEAEFRRPHRTRFDAVIDGLNRMPRPALAFGTLGLFVYAMADPRGFSERMEGLAYVPEPLWWLLGAIVGFYFGARELHYLRAPAEPRPEPVTSSWHHSDEQGGAEAPAASDNPALAEWRAATQP</sequence>
<dbReference type="Proteomes" id="UP000032232">
    <property type="component" value="Unassembled WGS sequence"/>
</dbReference>
<comment type="caution">
    <text evidence="2">The sequence shown here is derived from an EMBL/GenBank/DDBJ whole genome shotgun (WGS) entry which is preliminary data.</text>
</comment>
<protein>
    <recommendedName>
        <fullName evidence="4">Holin of 3TMs, for gene-transfer release</fullName>
    </recommendedName>
</protein>
<feature type="region of interest" description="Disordered" evidence="1">
    <location>
        <begin position="127"/>
        <end position="166"/>
    </location>
</feature>
<accession>A0A0D1ENP4</accession>
<name>A0A0D1ENP4_9RHOB</name>
<evidence type="ECO:0008006" key="4">
    <source>
        <dbReference type="Google" id="ProtNLM"/>
    </source>
</evidence>